<dbReference type="EMBL" id="JAGHQL010000052">
    <property type="protein sequence ID" value="KAH0542522.1"/>
    <property type="molecule type" value="Genomic_DNA"/>
</dbReference>
<keyword evidence="2" id="KW-0732">Signal</keyword>
<feature type="compositionally biased region" description="Polar residues" evidence="1">
    <location>
        <begin position="252"/>
        <end position="274"/>
    </location>
</feature>
<feature type="signal peptide" evidence="2">
    <location>
        <begin position="1"/>
        <end position="24"/>
    </location>
</feature>
<organism evidence="3 4">
    <name type="scientific">Glutinoglossum americanum</name>
    <dbReference type="NCBI Taxonomy" id="1670608"/>
    <lineage>
        <taxon>Eukaryota</taxon>
        <taxon>Fungi</taxon>
        <taxon>Dikarya</taxon>
        <taxon>Ascomycota</taxon>
        <taxon>Pezizomycotina</taxon>
        <taxon>Geoglossomycetes</taxon>
        <taxon>Geoglossales</taxon>
        <taxon>Geoglossaceae</taxon>
        <taxon>Glutinoglossum</taxon>
    </lineage>
</organism>
<dbReference type="OrthoDB" id="5349761at2759"/>
<feature type="region of interest" description="Disordered" evidence="1">
    <location>
        <begin position="245"/>
        <end position="291"/>
    </location>
</feature>
<evidence type="ECO:0000256" key="1">
    <source>
        <dbReference type="SAM" id="MobiDB-lite"/>
    </source>
</evidence>
<dbReference type="Proteomes" id="UP000698800">
    <property type="component" value="Unassembled WGS sequence"/>
</dbReference>
<sequence>MKAQYLSRSALAFFFTFLLNPVLSADCNQQAISGDPQPQDIATFLTNALNGGAICAGGFPPNNPLTNVFNANLMDFNVTRSTPDGAVDLCMGAFQDIISQCVQTENKWGGQWQLNGQFYSISNQAFPANGIAGPRSSQPSPSAPPGPAGGAPAGPFTIDGGNGQPITIPPQTATQSGTFSTAFVSGVTANTATTTSLSGQSGPTILPIWFCSKCIAAAAGILVIPALAPAAGGLIPPPPGFPALAIGPNGLPTPTGSPASGAQPSGDPRSSPTSPGDPAQSPVDPPDVQGPCQYWSVGGSKREVAEVIQRRETIVSHRPLTKRAEAEISVPRPLISALKALGSADVVKSANELTLVTTKFPKPEMENRFVTGLQGKVTSKVNVAYMGQTINMNPGDLFRIRWDYDPSKGVHVNAEFFGSAGTTKIAFTPSSRPIVDPPDNRNPLLYQQVIMDQSRSLDYQIKPNEPGTVFTPQQRTGENSPAAQEAALKAMAQKLAQKWEAVTC</sequence>
<protein>
    <submittedName>
        <fullName evidence="3">Uncharacterized protein</fullName>
    </submittedName>
</protein>
<keyword evidence="4" id="KW-1185">Reference proteome</keyword>
<evidence type="ECO:0000256" key="2">
    <source>
        <dbReference type="SAM" id="SignalP"/>
    </source>
</evidence>
<dbReference type="AlphaFoldDB" id="A0A9P8L522"/>
<evidence type="ECO:0000313" key="4">
    <source>
        <dbReference type="Proteomes" id="UP000698800"/>
    </source>
</evidence>
<proteinExistence type="predicted"/>
<evidence type="ECO:0000313" key="3">
    <source>
        <dbReference type="EMBL" id="KAH0542522.1"/>
    </source>
</evidence>
<gene>
    <name evidence="3" type="ORF">FGG08_003118</name>
</gene>
<accession>A0A9P8L522</accession>
<comment type="caution">
    <text evidence="3">The sequence shown here is derived from an EMBL/GenBank/DDBJ whole genome shotgun (WGS) entry which is preliminary data.</text>
</comment>
<feature type="chain" id="PRO_5040446716" evidence="2">
    <location>
        <begin position="25"/>
        <end position="504"/>
    </location>
</feature>
<reference evidence="3" key="1">
    <citation type="submission" date="2021-03" db="EMBL/GenBank/DDBJ databases">
        <title>Comparative genomics and phylogenomic investigation of the class Geoglossomycetes provide insights into ecological specialization and systematics.</title>
        <authorList>
            <person name="Melie T."/>
            <person name="Pirro S."/>
            <person name="Miller A.N."/>
            <person name="Quandt A."/>
        </authorList>
    </citation>
    <scope>NUCLEOTIDE SEQUENCE</scope>
    <source>
        <strain evidence="3">GBOQ0MN5Z8</strain>
    </source>
</reference>
<name>A0A9P8L522_9PEZI</name>
<feature type="region of interest" description="Disordered" evidence="1">
    <location>
        <begin position="129"/>
        <end position="174"/>
    </location>
</feature>